<keyword evidence="6 12" id="KW-0067">ATP-binding</keyword>
<feature type="transmembrane region" description="Helical" evidence="9">
    <location>
        <begin position="277"/>
        <end position="298"/>
    </location>
</feature>
<keyword evidence="2" id="KW-0813">Transport</keyword>
<dbReference type="PROSITE" id="PS50893">
    <property type="entry name" value="ABC_TRANSPORTER_2"/>
    <property type="match status" value="1"/>
</dbReference>
<dbReference type="RefSeq" id="WP_184092467.1">
    <property type="nucleotide sequence ID" value="NZ_AP023367.1"/>
</dbReference>
<evidence type="ECO:0000259" key="10">
    <source>
        <dbReference type="PROSITE" id="PS50893"/>
    </source>
</evidence>
<sequence>MDKEQSPMSRLMEFAALYKGKYVLSVVLAILGVAAGLVPFFVVSKIVLLLIGGETTVSVYLRWCVIAGVGFLAKVCFFNLSTFVSHTATFETLSEIRIQLVDKLTRVPMGYIINTPSGQLKNILVDRVEGMETTLAHLIPELTANFCIPVCILIYLLFLDWRMALASMVTLPIGMLCYKGMANGYEEKFQGLMMRVRKMTNTVVEYIGGIEVIKAFNQSANSYQKYSDAVEDNALYAVNWMKSVQIYKSMVFTVWPSVLVSVLPVGCVLYRNGNLSVPVFVTCIVLALGIITPILNALNFTDSIAQMKSIVGEICSVLDEKELERPVQPVKLDTSSISMENVSFSYEEGTSLLEQVNLTIPEKTITAFVGPSGGGKSTITKLIAGFWDVTVGAVKIDGINIRKIPLEQLMNQVAYISQDNYLFDETVLENIRMGKPTATDEEVYQAARDCGCYDFILKLENGFQTVVGGAGGHLSGGERQRIAIARAVLKNAPIVILDEATAYIDAENEALIQEAMAKIIAGKTVLMIAHRLSTITDADKIVVVKNGHIEAEGTHQNLLQTCSLYQEMWKAHMDTKDVA</sequence>
<evidence type="ECO:0000256" key="1">
    <source>
        <dbReference type="ARBA" id="ARBA00004651"/>
    </source>
</evidence>
<dbReference type="InterPro" id="IPR011527">
    <property type="entry name" value="ABC1_TM_dom"/>
</dbReference>
<dbReference type="KEGG" id="acel:acsn021_13650"/>
<gene>
    <name evidence="12" type="ORF">acsn021_13650</name>
</gene>
<dbReference type="PROSITE" id="PS50929">
    <property type="entry name" value="ABC_TM1F"/>
    <property type="match status" value="1"/>
</dbReference>
<comment type="subcellular location">
    <subcellularLocation>
        <location evidence="1">Cell membrane</location>
        <topology evidence="1">Multi-pass membrane protein</topology>
    </subcellularLocation>
</comment>
<dbReference type="Pfam" id="PF00005">
    <property type="entry name" value="ABC_tran"/>
    <property type="match status" value="1"/>
</dbReference>
<feature type="domain" description="ABC transmembrane type-1" evidence="11">
    <location>
        <begin position="23"/>
        <end position="306"/>
    </location>
</feature>
<dbReference type="PANTHER" id="PTHR43394">
    <property type="entry name" value="ATP-DEPENDENT PERMEASE MDL1, MITOCHONDRIAL"/>
    <property type="match status" value="1"/>
</dbReference>
<dbReference type="AlphaFoldDB" id="A0A6S6QVS6"/>
<dbReference type="SMART" id="SM00382">
    <property type="entry name" value="AAA"/>
    <property type="match status" value="1"/>
</dbReference>
<evidence type="ECO:0000256" key="7">
    <source>
        <dbReference type="ARBA" id="ARBA00022989"/>
    </source>
</evidence>
<dbReference type="EMBL" id="AP023367">
    <property type="protein sequence ID" value="BCJ93796.1"/>
    <property type="molecule type" value="Genomic_DNA"/>
</dbReference>
<dbReference type="FunFam" id="3.40.50.300:FF:000221">
    <property type="entry name" value="Multidrug ABC transporter ATP-binding protein"/>
    <property type="match status" value="1"/>
</dbReference>
<dbReference type="InterPro" id="IPR003593">
    <property type="entry name" value="AAA+_ATPase"/>
</dbReference>
<dbReference type="InterPro" id="IPR003439">
    <property type="entry name" value="ABC_transporter-like_ATP-bd"/>
</dbReference>
<name>A0A6S6QVS6_9FIRM</name>
<evidence type="ECO:0000313" key="13">
    <source>
        <dbReference type="Proteomes" id="UP000515561"/>
    </source>
</evidence>
<keyword evidence="7 9" id="KW-1133">Transmembrane helix</keyword>
<feature type="transmembrane region" description="Helical" evidence="9">
    <location>
        <begin position="164"/>
        <end position="185"/>
    </location>
</feature>
<reference evidence="12 13" key="1">
    <citation type="journal article" date="2016" name="Int. J. Syst. Evol. Microbiol.">
        <title>Descriptions of Anaerotaenia torta gen. nov., sp. nov. and Anaerocolumna cellulosilytica gen. nov., sp. nov. isolated from a methanogenic reactor of cattle waste.</title>
        <authorList>
            <person name="Uek A."/>
            <person name="Ohtaki Y."/>
            <person name="Kaku N."/>
            <person name="Ueki K."/>
        </authorList>
    </citation>
    <scope>NUCLEOTIDE SEQUENCE [LARGE SCALE GENOMIC DNA]</scope>
    <source>
        <strain evidence="12 13">SN021</strain>
    </source>
</reference>
<dbReference type="GO" id="GO:0015421">
    <property type="term" value="F:ABC-type oligopeptide transporter activity"/>
    <property type="evidence" value="ECO:0007669"/>
    <property type="project" value="TreeGrafter"/>
</dbReference>
<dbReference type="Gene3D" id="1.20.1560.10">
    <property type="entry name" value="ABC transporter type 1, transmembrane domain"/>
    <property type="match status" value="1"/>
</dbReference>
<feature type="transmembrane region" description="Helical" evidence="9">
    <location>
        <begin position="60"/>
        <end position="80"/>
    </location>
</feature>
<dbReference type="InterPro" id="IPR027417">
    <property type="entry name" value="P-loop_NTPase"/>
</dbReference>
<accession>A0A6S6QVS6</accession>
<evidence type="ECO:0000256" key="3">
    <source>
        <dbReference type="ARBA" id="ARBA00022475"/>
    </source>
</evidence>
<dbReference type="SUPFAM" id="SSF90123">
    <property type="entry name" value="ABC transporter transmembrane region"/>
    <property type="match status" value="1"/>
</dbReference>
<keyword evidence="3" id="KW-1003">Cell membrane</keyword>
<evidence type="ECO:0000256" key="8">
    <source>
        <dbReference type="ARBA" id="ARBA00023136"/>
    </source>
</evidence>
<dbReference type="GO" id="GO:0016887">
    <property type="term" value="F:ATP hydrolysis activity"/>
    <property type="evidence" value="ECO:0007669"/>
    <property type="project" value="InterPro"/>
</dbReference>
<dbReference type="PANTHER" id="PTHR43394:SF1">
    <property type="entry name" value="ATP-BINDING CASSETTE SUB-FAMILY B MEMBER 10, MITOCHONDRIAL"/>
    <property type="match status" value="1"/>
</dbReference>
<evidence type="ECO:0000256" key="5">
    <source>
        <dbReference type="ARBA" id="ARBA00022741"/>
    </source>
</evidence>
<keyword evidence="8 9" id="KW-0472">Membrane</keyword>
<dbReference type="InterPro" id="IPR036640">
    <property type="entry name" value="ABC1_TM_sf"/>
</dbReference>
<dbReference type="GO" id="GO:0005524">
    <property type="term" value="F:ATP binding"/>
    <property type="evidence" value="ECO:0007669"/>
    <property type="project" value="UniProtKB-KW"/>
</dbReference>
<protein>
    <submittedName>
        <fullName evidence="12">ABC transporter ATP-binding protein</fullName>
    </submittedName>
</protein>
<keyword evidence="5" id="KW-0547">Nucleotide-binding</keyword>
<evidence type="ECO:0000256" key="4">
    <source>
        <dbReference type="ARBA" id="ARBA00022692"/>
    </source>
</evidence>
<evidence type="ECO:0000256" key="2">
    <source>
        <dbReference type="ARBA" id="ARBA00022448"/>
    </source>
</evidence>
<evidence type="ECO:0000259" key="11">
    <source>
        <dbReference type="PROSITE" id="PS50929"/>
    </source>
</evidence>
<organism evidence="12 13">
    <name type="scientific">Anaerocolumna cellulosilytica</name>
    <dbReference type="NCBI Taxonomy" id="433286"/>
    <lineage>
        <taxon>Bacteria</taxon>
        <taxon>Bacillati</taxon>
        <taxon>Bacillota</taxon>
        <taxon>Clostridia</taxon>
        <taxon>Lachnospirales</taxon>
        <taxon>Lachnospiraceae</taxon>
        <taxon>Anaerocolumna</taxon>
    </lineage>
</organism>
<proteinExistence type="predicted"/>
<keyword evidence="4 9" id="KW-0812">Transmembrane</keyword>
<evidence type="ECO:0000256" key="6">
    <source>
        <dbReference type="ARBA" id="ARBA00022840"/>
    </source>
</evidence>
<dbReference type="InterPro" id="IPR039421">
    <property type="entry name" value="Type_1_exporter"/>
</dbReference>
<evidence type="ECO:0000256" key="9">
    <source>
        <dbReference type="SAM" id="Phobius"/>
    </source>
</evidence>
<dbReference type="CDD" id="cd07346">
    <property type="entry name" value="ABC_6TM_exporters"/>
    <property type="match status" value="1"/>
</dbReference>
<dbReference type="Proteomes" id="UP000515561">
    <property type="component" value="Chromosome"/>
</dbReference>
<dbReference type="Gene3D" id="3.40.50.300">
    <property type="entry name" value="P-loop containing nucleotide triphosphate hydrolases"/>
    <property type="match status" value="1"/>
</dbReference>
<dbReference type="GO" id="GO:0005886">
    <property type="term" value="C:plasma membrane"/>
    <property type="evidence" value="ECO:0007669"/>
    <property type="project" value="UniProtKB-SubCell"/>
</dbReference>
<feature type="transmembrane region" description="Helical" evidence="9">
    <location>
        <begin position="138"/>
        <end position="158"/>
    </location>
</feature>
<dbReference type="InterPro" id="IPR017871">
    <property type="entry name" value="ABC_transporter-like_CS"/>
</dbReference>
<dbReference type="PROSITE" id="PS00211">
    <property type="entry name" value="ABC_TRANSPORTER_1"/>
    <property type="match status" value="1"/>
</dbReference>
<keyword evidence="13" id="KW-1185">Reference proteome</keyword>
<feature type="domain" description="ABC transporter" evidence="10">
    <location>
        <begin position="337"/>
        <end position="571"/>
    </location>
</feature>
<dbReference type="SUPFAM" id="SSF52540">
    <property type="entry name" value="P-loop containing nucleoside triphosphate hydrolases"/>
    <property type="match status" value="1"/>
</dbReference>
<feature type="transmembrane region" description="Helical" evidence="9">
    <location>
        <begin position="21"/>
        <end position="48"/>
    </location>
</feature>
<feature type="transmembrane region" description="Helical" evidence="9">
    <location>
        <begin position="250"/>
        <end position="271"/>
    </location>
</feature>
<evidence type="ECO:0000313" key="12">
    <source>
        <dbReference type="EMBL" id="BCJ93796.1"/>
    </source>
</evidence>
<dbReference type="Pfam" id="PF00664">
    <property type="entry name" value="ABC_membrane"/>
    <property type="match status" value="1"/>
</dbReference>